<dbReference type="InterPro" id="IPR013780">
    <property type="entry name" value="Glyco_hydro_b"/>
</dbReference>
<dbReference type="EC" id="3.2.1.55" evidence="3"/>
<dbReference type="InterPro" id="IPR055235">
    <property type="entry name" value="ASD1_cat"/>
</dbReference>
<evidence type="ECO:0000259" key="8">
    <source>
        <dbReference type="SMART" id="SM00813"/>
    </source>
</evidence>
<dbReference type="AlphaFoldDB" id="A0AB34J2B7"/>
<keyword evidence="4" id="KW-0378">Hydrolase</keyword>
<dbReference type="EMBL" id="JBGBPQ010000015">
    <property type="protein sequence ID" value="KAL1510696.1"/>
    <property type="molecule type" value="Genomic_DNA"/>
</dbReference>
<dbReference type="SUPFAM" id="SSF51011">
    <property type="entry name" value="Glycosyl hydrolase domain"/>
    <property type="match status" value="1"/>
</dbReference>
<comment type="function">
    <text evidence="7">Alpha-L-arabinofuranosidase involved in the degradation of arabinoxylan, a major component of plant hemicellulose. Acts only on small linear 1,5-alpha-linked L-arabinofuranosyl oligosaccharides.</text>
</comment>
<gene>
    <name evidence="9" type="ORF">AB1Y20_006991</name>
</gene>
<evidence type="ECO:0000256" key="3">
    <source>
        <dbReference type="ARBA" id="ARBA00012670"/>
    </source>
</evidence>
<comment type="catalytic activity">
    <reaction evidence="1">
        <text>Hydrolysis of terminal non-reducing alpha-L-arabinofuranoside residues in alpha-L-arabinosides.</text>
        <dbReference type="EC" id="3.2.1.55"/>
    </reaction>
</comment>
<dbReference type="SUPFAM" id="SSF51445">
    <property type="entry name" value="(Trans)glycosidases"/>
    <property type="match status" value="1"/>
</dbReference>
<evidence type="ECO:0000313" key="10">
    <source>
        <dbReference type="Proteomes" id="UP001515480"/>
    </source>
</evidence>
<comment type="caution">
    <text evidence="9">The sequence shown here is derived from an EMBL/GenBank/DDBJ whole genome shotgun (WGS) entry which is preliminary data.</text>
</comment>
<keyword evidence="6" id="KW-0326">Glycosidase</keyword>
<evidence type="ECO:0000313" key="9">
    <source>
        <dbReference type="EMBL" id="KAL1510696.1"/>
    </source>
</evidence>
<accession>A0AB34J2B7</accession>
<evidence type="ECO:0000256" key="7">
    <source>
        <dbReference type="ARBA" id="ARBA00037415"/>
    </source>
</evidence>
<dbReference type="GO" id="GO:0046556">
    <property type="term" value="F:alpha-L-arabinofuranosidase activity"/>
    <property type="evidence" value="ECO:0007669"/>
    <property type="project" value="UniProtKB-EC"/>
</dbReference>
<name>A0AB34J2B7_PRYPA</name>
<dbReference type="SMART" id="SM00813">
    <property type="entry name" value="Alpha-L-AF_C"/>
    <property type="match status" value="1"/>
</dbReference>
<dbReference type="GO" id="GO:0046373">
    <property type="term" value="P:L-arabinose metabolic process"/>
    <property type="evidence" value="ECO:0007669"/>
    <property type="project" value="InterPro"/>
</dbReference>
<evidence type="ECO:0000256" key="4">
    <source>
        <dbReference type="ARBA" id="ARBA00022801"/>
    </source>
</evidence>
<feature type="domain" description="Alpha-L-arabinofuranosidase C-terminal" evidence="8">
    <location>
        <begin position="305"/>
        <end position="511"/>
    </location>
</feature>
<dbReference type="Pfam" id="PF22848">
    <property type="entry name" value="ASD1_dom"/>
    <property type="match status" value="1"/>
</dbReference>
<keyword evidence="5" id="KW-0119">Carbohydrate metabolism</keyword>
<comment type="similarity">
    <text evidence="2">Belongs to the glycosyl hydrolase 51 family.</text>
</comment>
<sequence>MAADALRLVRQAVASPRVRVVAHADFVVGEVDPRLFGGFVEHVGRAVYGGIYDPSHPSASSDGFRGDVLELVRELEMPLMRYPGGNFVSGYNWEDGVGPVEARPPRLELAWKAAEPNLVGTNEFVQWCARAGAAPYLAVNLGTRGAREAQALVEYCNHPSGTRESELRRRHGFDSPHRVKLWCLGNEADGGWQLGAKTAEEYGRVAREAAKMMKATDPTIELVVCGSSGAFMKSFGAWEYEVLTHTLPYVDYVSLHAYYHNEHHDTARYLGRVDDLQRQIRDVIATVDAVSARMKSSKRIHLALDEWNSWWGKPTPKRGAAEPSEEWTVGRPLLQEEYAMEDALFVGGVLITMLNHADRVRIGCLAQVVNAIAPIRTRDGGKAWRQTTFWPFALTSKYGRGTVLQLGVTDGAGCRYGCGEAPPHPSLVCAALLSPEGTELRVFALNRHLREALDLEVSFSGCVDPDGKGARLRRSESSAEGSAAGVEQAGGREAFEQCGVGRGGTCIPNHMRRVAHERGNGCIRAVKRVQLGLACLTSLPFPFATAGVICGHFDPQHH</sequence>
<evidence type="ECO:0000256" key="1">
    <source>
        <dbReference type="ARBA" id="ARBA00001462"/>
    </source>
</evidence>
<keyword evidence="10" id="KW-1185">Reference proteome</keyword>
<dbReference type="InterPro" id="IPR017853">
    <property type="entry name" value="GH"/>
</dbReference>
<evidence type="ECO:0000256" key="2">
    <source>
        <dbReference type="ARBA" id="ARBA00007186"/>
    </source>
</evidence>
<organism evidence="9 10">
    <name type="scientific">Prymnesium parvum</name>
    <name type="common">Toxic golden alga</name>
    <dbReference type="NCBI Taxonomy" id="97485"/>
    <lineage>
        <taxon>Eukaryota</taxon>
        <taxon>Haptista</taxon>
        <taxon>Haptophyta</taxon>
        <taxon>Prymnesiophyceae</taxon>
        <taxon>Prymnesiales</taxon>
        <taxon>Prymnesiaceae</taxon>
        <taxon>Prymnesium</taxon>
    </lineage>
</organism>
<dbReference type="GO" id="GO:0000272">
    <property type="term" value="P:polysaccharide catabolic process"/>
    <property type="evidence" value="ECO:0007669"/>
    <property type="project" value="TreeGrafter"/>
</dbReference>
<dbReference type="Proteomes" id="UP001515480">
    <property type="component" value="Unassembled WGS sequence"/>
</dbReference>
<evidence type="ECO:0000256" key="5">
    <source>
        <dbReference type="ARBA" id="ARBA00023277"/>
    </source>
</evidence>
<dbReference type="Gene3D" id="2.60.40.1180">
    <property type="entry name" value="Golgi alpha-mannosidase II"/>
    <property type="match status" value="1"/>
</dbReference>
<reference evidence="9 10" key="1">
    <citation type="journal article" date="2024" name="Science">
        <title>Giant polyketide synthase enzymes in the biosynthesis of giant marine polyether toxins.</title>
        <authorList>
            <person name="Fallon T.R."/>
            <person name="Shende V.V."/>
            <person name="Wierzbicki I.H."/>
            <person name="Pendleton A.L."/>
            <person name="Watervoot N.F."/>
            <person name="Auber R.P."/>
            <person name="Gonzalez D.J."/>
            <person name="Wisecaver J.H."/>
            <person name="Moore B.S."/>
        </authorList>
    </citation>
    <scope>NUCLEOTIDE SEQUENCE [LARGE SCALE GENOMIC DNA]</scope>
    <source>
        <strain evidence="9 10">12B1</strain>
    </source>
</reference>
<proteinExistence type="inferred from homology"/>
<dbReference type="PANTHER" id="PTHR43576:SF3">
    <property type="entry name" value="ALPHA-L-ARABINOFURANOSIDASE C"/>
    <property type="match status" value="1"/>
</dbReference>
<dbReference type="InterPro" id="IPR010720">
    <property type="entry name" value="Alpha-L-AF_C"/>
</dbReference>
<dbReference type="Pfam" id="PF06964">
    <property type="entry name" value="Alpha-L-AF_C"/>
    <property type="match status" value="1"/>
</dbReference>
<evidence type="ECO:0000256" key="6">
    <source>
        <dbReference type="ARBA" id="ARBA00023295"/>
    </source>
</evidence>
<dbReference type="PANTHER" id="PTHR43576">
    <property type="entry name" value="ALPHA-L-ARABINOFURANOSIDASE C-RELATED"/>
    <property type="match status" value="1"/>
</dbReference>
<dbReference type="Gene3D" id="3.20.20.80">
    <property type="entry name" value="Glycosidases"/>
    <property type="match status" value="1"/>
</dbReference>
<protein>
    <recommendedName>
        <fullName evidence="3">non-reducing end alpha-L-arabinofuranosidase</fullName>
        <ecNumber evidence="3">3.2.1.55</ecNumber>
    </recommendedName>
</protein>